<evidence type="ECO:0000313" key="4">
    <source>
        <dbReference type="Proteomes" id="UP001497457"/>
    </source>
</evidence>
<feature type="compositionally biased region" description="Polar residues" evidence="1">
    <location>
        <begin position="684"/>
        <end position="693"/>
    </location>
</feature>
<feature type="compositionally biased region" description="Basic and acidic residues" evidence="1">
    <location>
        <begin position="525"/>
        <end position="542"/>
    </location>
</feature>
<name>A0ABC8X279_9POAL</name>
<sequence length="974" mass="107904">MAKVPDLGSDFAQKLLKDLRRRRERLGFASAPEPAKRGAANAAAPRDAYSKSQKPLQVQKPKQAAPPPRVGRSEYATSRLSRHGNSSIAGPRKPRGHDAPAVSQSHAIVPFQGGRGGGGSKQTTAVGNASVDMQMALALALSNSGKLQVVARQGAGGSMFFGEPDRTTQARHLLTPGAHVGKVAIGVQKLNDILMAYSSGGVRRGSVEIGKQLLRGAMDLEESLSMLMMLQDASDYMENSGNGKVLMLEGGKENWRSSTPRSTSSVSARLVEIFDDDSEAEKGDNAKSPSDAFMQIVPHSLSQNYRSNQSSPFQLTAVTSNSKNNAASGEKDDSKVRMPSLIAKLMGLENLPSAKPVAERKGTERFVKPEAVPRRAKAKNAMVGTLPIRIIASERVPSKGQIKNFQTREWSISLTKSEEPVLSNRFSNHMADKQTRQTMKQVLSRQEGTERKASLSQGVDDKIVHQDMKLTEVSNQQKTAISAGKRMNFLQRLKKNAKNKPVTEEKDIVQENKQKLGKKQASSIKQRDSEVKPRWTSEKFNKENLATPENKAQGKNGKTAKTDQMRRQPQSKPTDKHITEKKVQNYSRTQSETANQNYRQTQTETGSQNYRRTQTETASQNLEHNRSLKSESPHTKKKFEYITMIELKNGEDTKVDDTGAHKLLDNTPGDDGVFKQSAEEMKDSSSTSGISPDQSEKQFSEEIIDPISNVEQTAADSIAEANDDRVHHTSSETKQILETFSQGKLQEQQLQQMKEVHDQSRNGLDDIIKPNNVTDSIQHKINVVSCDSFTENQLLLAEMLLKDPYLLETAKAITGFHVPITDIHVTSGKWLDKGNKILSDVGREVIRRKGKRTEVMVDVCMRRAANLKLQTLDDLIRELDSDIQSLNIPKKPHQQSDNSTAENLKMVLYSDMESTHSDANSVWDFGWNRIQYLPIEKNEVVKDLEKNILGGIITDVARELIDVSLRHASCACEA</sequence>
<gene>
    <name evidence="3" type="ORF">URODEC1_LOCUS19730</name>
</gene>
<evidence type="ECO:0000313" key="3">
    <source>
        <dbReference type="EMBL" id="CAL4919334.1"/>
    </source>
</evidence>
<evidence type="ECO:0000259" key="2">
    <source>
        <dbReference type="Pfam" id="PF14383"/>
    </source>
</evidence>
<feature type="compositionally biased region" description="Low complexity" evidence="1">
    <location>
        <begin position="31"/>
        <end position="63"/>
    </location>
</feature>
<organism evidence="3 4">
    <name type="scientific">Urochloa decumbens</name>
    <dbReference type="NCBI Taxonomy" id="240449"/>
    <lineage>
        <taxon>Eukaryota</taxon>
        <taxon>Viridiplantae</taxon>
        <taxon>Streptophyta</taxon>
        <taxon>Embryophyta</taxon>
        <taxon>Tracheophyta</taxon>
        <taxon>Spermatophyta</taxon>
        <taxon>Magnoliopsida</taxon>
        <taxon>Liliopsida</taxon>
        <taxon>Poales</taxon>
        <taxon>Poaceae</taxon>
        <taxon>PACMAD clade</taxon>
        <taxon>Panicoideae</taxon>
        <taxon>Panicodae</taxon>
        <taxon>Paniceae</taxon>
        <taxon>Melinidinae</taxon>
        <taxon>Urochloa</taxon>
    </lineage>
</organism>
<evidence type="ECO:0000256" key="1">
    <source>
        <dbReference type="SAM" id="MobiDB-lite"/>
    </source>
</evidence>
<dbReference type="PANTHER" id="PTHR34282:SF1">
    <property type="entry name" value="DUF3741 DOMAIN-CONTAINING PROTEIN"/>
    <property type="match status" value="1"/>
</dbReference>
<keyword evidence="4" id="KW-1185">Reference proteome</keyword>
<dbReference type="AlphaFoldDB" id="A0ABC8X279"/>
<feature type="compositionally biased region" description="Basic and acidic residues" evidence="1">
    <location>
        <begin position="573"/>
        <end position="583"/>
    </location>
</feature>
<feature type="region of interest" description="Disordered" evidence="1">
    <location>
        <begin position="660"/>
        <end position="698"/>
    </location>
</feature>
<dbReference type="Pfam" id="PF14383">
    <property type="entry name" value="VARLMGL"/>
    <property type="match status" value="1"/>
</dbReference>
<accession>A0ABC8X279</accession>
<dbReference type="Proteomes" id="UP001497457">
    <property type="component" value="Chromosome 13rd"/>
</dbReference>
<reference evidence="4" key="1">
    <citation type="submission" date="2024-06" db="EMBL/GenBank/DDBJ databases">
        <authorList>
            <person name="Ryan C."/>
        </authorList>
    </citation>
    <scope>NUCLEOTIDE SEQUENCE [LARGE SCALE GENOMIC DNA]</scope>
</reference>
<proteinExistence type="predicted"/>
<feature type="compositionally biased region" description="Polar residues" evidence="1">
    <location>
        <begin position="75"/>
        <end position="88"/>
    </location>
</feature>
<dbReference type="PANTHER" id="PTHR34282">
    <property type="entry name" value="OS01G0228800 PROTEIN-RELATED"/>
    <property type="match status" value="1"/>
</dbReference>
<reference evidence="3 4" key="2">
    <citation type="submission" date="2024-10" db="EMBL/GenBank/DDBJ databases">
        <authorList>
            <person name="Ryan C."/>
        </authorList>
    </citation>
    <scope>NUCLEOTIDE SEQUENCE [LARGE SCALE GENOMIC DNA]</scope>
</reference>
<feature type="region of interest" description="Disordered" evidence="1">
    <location>
        <begin position="495"/>
        <end position="635"/>
    </location>
</feature>
<dbReference type="InterPro" id="IPR032795">
    <property type="entry name" value="DUF3741-assoc"/>
</dbReference>
<feature type="compositionally biased region" description="Basic and acidic residues" evidence="1">
    <location>
        <begin position="623"/>
        <end position="635"/>
    </location>
</feature>
<protein>
    <recommendedName>
        <fullName evidence="2">DUF3741 domain-containing protein</fullName>
    </recommendedName>
</protein>
<dbReference type="EMBL" id="OZ075123">
    <property type="protein sequence ID" value="CAL4919334.1"/>
    <property type="molecule type" value="Genomic_DNA"/>
</dbReference>
<feature type="region of interest" description="Disordered" evidence="1">
    <location>
        <begin position="26"/>
        <end position="103"/>
    </location>
</feature>
<feature type="compositionally biased region" description="Polar residues" evidence="1">
    <location>
        <begin position="584"/>
        <end position="622"/>
    </location>
</feature>
<feature type="domain" description="DUF3741" evidence="2">
    <location>
        <begin position="330"/>
        <end position="355"/>
    </location>
</feature>
<feature type="compositionally biased region" description="Basic and acidic residues" evidence="1">
    <location>
        <begin position="501"/>
        <end position="514"/>
    </location>
</feature>